<gene>
    <name evidence="1" type="ORF">HPP92_017633</name>
</gene>
<sequence>MSFSSDYVLKSADLVMVKSKIGFFISHRRRLPQCCTGQPDGEARRGLQLGIRRWRRAGVPCSYKRRRETLMPEWLCSAAVGRYP</sequence>
<name>A0A835Q8B4_VANPL</name>
<dbReference type="EMBL" id="JADCNM010000009">
    <property type="protein sequence ID" value="KAG0468305.1"/>
    <property type="molecule type" value="Genomic_DNA"/>
</dbReference>
<comment type="caution">
    <text evidence="1">The sequence shown here is derived from an EMBL/GenBank/DDBJ whole genome shotgun (WGS) entry which is preliminary data.</text>
</comment>
<evidence type="ECO:0000313" key="1">
    <source>
        <dbReference type="EMBL" id="KAG0468305.1"/>
    </source>
</evidence>
<dbReference type="Proteomes" id="UP000639772">
    <property type="component" value="Chromosome 9"/>
</dbReference>
<organism evidence="1 2">
    <name type="scientific">Vanilla planifolia</name>
    <name type="common">Vanilla</name>
    <dbReference type="NCBI Taxonomy" id="51239"/>
    <lineage>
        <taxon>Eukaryota</taxon>
        <taxon>Viridiplantae</taxon>
        <taxon>Streptophyta</taxon>
        <taxon>Embryophyta</taxon>
        <taxon>Tracheophyta</taxon>
        <taxon>Spermatophyta</taxon>
        <taxon>Magnoliopsida</taxon>
        <taxon>Liliopsida</taxon>
        <taxon>Asparagales</taxon>
        <taxon>Orchidaceae</taxon>
        <taxon>Vanilloideae</taxon>
        <taxon>Vanilleae</taxon>
        <taxon>Vanilla</taxon>
    </lineage>
</organism>
<proteinExistence type="predicted"/>
<evidence type="ECO:0000313" key="2">
    <source>
        <dbReference type="Proteomes" id="UP000639772"/>
    </source>
</evidence>
<accession>A0A835Q8B4</accession>
<reference evidence="1 2" key="1">
    <citation type="journal article" date="2020" name="Nat. Food">
        <title>A phased Vanilla planifolia genome enables genetic improvement of flavour and production.</title>
        <authorList>
            <person name="Hasing T."/>
            <person name="Tang H."/>
            <person name="Brym M."/>
            <person name="Khazi F."/>
            <person name="Huang T."/>
            <person name="Chambers A.H."/>
        </authorList>
    </citation>
    <scope>NUCLEOTIDE SEQUENCE [LARGE SCALE GENOMIC DNA]</scope>
    <source>
        <tissue evidence="1">Leaf</tissue>
    </source>
</reference>
<dbReference type="AlphaFoldDB" id="A0A835Q8B4"/>
<protein>
    <submittedName>
        <fullName evidence="1">Uncharacterized protein</fullName>
    </submittedName>
</protein>